<dbReference type="VEuPathDB" id="VectorBase:ISCP_025078"/>
<evidence type="ECO:0000313" key="4">
    <source>
        <dbReference type="EnsemblMetazoa" id="ISCW016309-PA"/>
    </source>
</evidence>
<dbReference type="VEuPathDB" id="VectorBase:ISCI016309"/>
<dbReference type="HOGENOM" id="CLU_1580254_0_0_1"/>
<dbReference type="EMBL" id="ABJB010125402">
    <property type="status" value="NOT_ANNOTATED_CDS"/>
    <property type="molecule type" value="Genomic_DNA"/>
</dbReference>
<keyword evidence="5" id="KW-1185">Reference proteome</keyword>
<dbReference type="InParanoid" id="B7P5Q4"/>
<dbReference type="PANTHER" id="PTHR10380:SF235">
    <property type="entry name" value="CUTICULAR PROTEIN 73D, ISOFORM B"/>
    <property type="match status" value="1"/>
</dbReference>
<protein>
    <submittedName>
        <fullName evidence="3 4">Cuticle protein, putative</fullName>
    </submittedName>
</protein>
<sequence length="169" mass="18263">MLAKPPQPYTFSYNAPNPLEGANHFHEEEADGNNVRRGSYGYTDAQGLYRRVDYTAGPEGYQASLVFLAVVAAALSQVVVYPGEGPPQPYHFSYDAVNPVEGGHHYHEETSDATNSRTGSYGYTDAFGIQRRVDYVADAGGYRATVTTNEPGTAASAPADAVYNSPYSH</sequence>
<dbReference type="Pfam" id="PF00379">
    <property type="entry name" value="Chitin_bind_4"/>
    <property type="match status" value="2"/>
</dbReference>
<evidence type="ECO:0000313" key="5">
    <source>
        <dbReference type="Proteomes" id="UP000001555"/>
    </source>
</evidence>
<dbReference type="EnsemblMetazoa" id="ISCW016309-RA">
    <property type="protein sequence ID" value="ISCW016309-PA"/>
    <property type="gene ID" value="ISCW016309"/>
</dbReference>
<dbReference type="GO" id="GO:0062129">
    <property type="term" value="C:chitin-based extracellular matrix"/>
    <property type="evidence" value="ECO:0000318"/>
    <property type="project" value="GO_Central"/>
</dbReference>
<dbReference type="Proteomes" id="UP000001555">
    <property type="component" value="Unassembled WGS sequence"/>
</dbReference>
<proteinExistence type="predicted"/>
<organism>
    <name type="scientific">Ixodes scapularis</name>
    <name type="common">Black-legged tick</name>
    <name type="synonym">Deer tick</name>
    <dbReference type="NCBI Taxonomy" id="6945"/>
    <lineage>
        <taxon>Eukaryota</taxon>
        <taxon>Metazoa</taxon>
        <taxon>Ecdysozoa</taxon>
        <taxon>Arthropoda</taxon>
        <taxon>Chelicerata</taxon>
        <taxon>Arachnida</taxon>
        <taxon>Acari</taxon>
        <taxon>Parasitiformes</taxon>
        <taxon>Ixodida</taxon>
        <taxon>Ixodoidea</taxon>
        <taxon>Ixodidae</taxon>
        <taxon>Ixodinae</taxon>
        <taxon>Ixodes</taxon>
    </lineage>
</organism>
<name>B7P5Q4_IXOSC</name>
<dbReference type="EMBL" id="DS642248">
    <property type="protein sequence ID" value="EEC01926.1"/>
    <property type="molecule type" value="Genomic_DNA"/>
</dbReference>
<dbReference type="EMBL" id="ABJB010154063">
    <property type="status" value="NOT_ANNOTATED_CDS"/>
    <property type="molecule type" value="Genomic_DNA"/>
</dbReference>
<dbReference type="InterPro" id="IPR050468">
    <property type="entry name" value="Cuticle_Struct_Prot"/>
</dbReference>
<dbReference type="PaxDb" id="6945-B7P5Q4"/>
<evidence type="ECO:0000256" key="2">
    <source>
        <dbReference type="SAM" id="MobiDB-lite"/>
    </source>
</evidence>
<dbReference type="PANTHER" id="PTHR10380">
    <property type="entry name" value="CUTICLE PROTEIN"/>
    <property type="match status" value="1"/>
</dbReference>
<feature type="region of interest" description="Disordered" evidence="2">
    <location>
        <begin position="149"/>
        <end position="169"/>
    </location>
</feature>
<dbReference type="OrthoDB" id="6515429at2759"/>
<keyword evidence="1" id="KW-0193">Cuticle</keyword>
<dbReference type="FunCoup" id="B7P5Q4">
    <property type="interactions" value="73"/>
</dbReference>
<evidence type="ECO:0000256" key="1">
    <source>
        <dbReference type="PROSITE-ProRule" id="PRU00497"/>
    </source>
</evidence>
<evidence type="ECO:0000313" key="3">
    <source>
        <dbReference type="EMBL" id="EEC01926.1"/>
    </source>
</evidence>
<gene>
    <name evidence="3" type="ORF">IscW_ISCW016309</name>
</gene>
<accession>B7P5Q4</accession>
<dbReference type="VEuPathDB" id="VectorBase:ISCW016309"/>
<dbReference type="GO" id="GO:0008010">
    <property type="term" value="F:structural constituent of chitin-based larval cuticle"/>
    <property type="evidence" value="ECO:0000318"/>
    <property type="project" value="GO_Central"/>
</dbReference>
<dbReference type="InterPro" id="IPR000618">
    <property type="entry name" value="Insect_cuticle"/>
</dbReference>
<dbReference type="PROSITE" id="PS51155">
    <property type="entry name" value="CHIT_BIND_RR_2"/>
    <property type="match status" value="2"/>
</dbReference>
<reference evidence="3 5" key="1">
    <citation type="submission" date="2008-03" db="EMBL/GenBank/DDBJ databases">
        <title>Annotation of Ixodes scapularis.</title>
        <authorList>
            <consortium name="Ixodes scapularis Genome Project Consortium"/>
            <person name="Caler E."/>
            <person name="Hannick L.I."/>
            <person name="Bidwell S."/>
            <person name="Joardar V."/>
            <person name="Thiagarajan M."/>
            <person name="Amedeo P."/>
            <person name="Galinsky K.J."/>
            <person name="Schobel S."/>
            <person name="Inman J."/>
            <person name="Hostetler J."/>
            <person name="Miller J."/>
            <person name="Hammond M."/>
            <person name="Megy K."/>
            <person name="Lawson D."/>
            <person name="Kodira C."/>
            <person name="Sutton G."/>
            <person name="Meyer J."/>
            <person name="Hill C.A."/>
            <person name="Birren B."/>
            <person name="Nene V."/>
            <person name="Collins F."/>
            <person name="Alarcon-Chaidez F."/>
            <person name="Wikel S."/>
            <person name="Strausberg R."/>
        </authorList>
    </citation>
    <scope>NUCLEOTIDE SEQUENCE [LARGE SCALE GENOMIC DNA]</scope>
    <source>
        <strain evidence="5">Wikel</strain>
        <strain evidence="3">Wikel colony</strain>
    </source>
</reference>
<dbReference type="AlphaFoldDB" id="B7P5Q4"/>
<reference evidence="4" key="2">
    <citation type="submission" date="2020-05" db="UniProtKB">
        <authorList>
            <consortium name="EnsemblMetazoa"/>
        </authorList>
    </citation>
    <scope>IDENTIFICATION</scope>
    <source>
        <strain evidence="4">wikel</strain>
    </source>
</reference>